<comment type="caution">
    <text evidence="2">The sequence shown here is derived from an EMBL/GenBank/DDBJ whole genome shotgun (WGS) entry which is preliminary data.</text>
</comment>
<gene>
    <name evidence="2" type="ORF">NDU88_005601</name>
</gene>
<evidence type="ECO:0000313" key="2">
    <source>
        <dbReference type="EMBL" id="KAJ1165172.1"/>
    </source>
</evidence>
<evidence type="ECO:0000256" key="1">
    <source>
        <dbReference type="SAM" id="MobiDB-lite"/>
    </source>
</evidence>
<dbReference type="EMBL" id="JANPWB010000008">
    <property type="protein sequence ID" value="KAJ1165172.1"/>
    <property type="molecule type" value="Genomic_DNA"/>
</dbReference>
<feature type="region of interest" description="Disordered" evidence="1">
    <location>
        <begin position="62"/>
        <end position="95"/>
    </location>
</feature>
<feature type="region of interest" description="Disordered" evidence="1">
    <location>
        <begin position="1"/>
        <end position="45"/>
    </location>
</feature>
<sequence>MHGCVSPLEVPPLRHPLARRAPPREDPGSARGPCRRGLRSARAVGPGLDLVDGALRCLTVNTPDSCGESTSAGSSHSARLRERSSFPHLIRRSRA</sequence>
<feature type="compositionally biased region" description="Polar residues" evidence="1">
    <location>
        <begin position="62"/>
        <end position="77"/>
    </location>
</feature>
<dbReference type="Proteomes" id="UP001066276">
    <property type="component" value="Chromosome 4_2"/>
</dbReference>
<dbReference type="AlphaFoldDB" id="A0AAV7SM40"/>
<name>A0AAV7SM40_PLEWA</name>
<accession>A0AAV7SM40</accession>
<protein>
    <submittedName>
        <fullName evidence="2">Uncharacterized protein</fullName>
    </submittedName>
</protein>
<organism evidence="2 3">
    <name type="scientific">Pleurodeles waltl</name>
    <name type="common">Iberian ribbed newt</name>
    <dbReference type="NCBI Taxonomy" id="8319"/>
    <lineage>
        <taxon>Eukaryota</taxon>
        <taxon>Metazoa</taxon>
        <taxon>Chordata</taxon>
        <taxon>Craniata</taxon>
        <taxon>Vertebrata</taxon>
        <taxon>Euteleostomi</taxon>
        <taxon>Amphibia</taxon>
        <taxon>Batrachia</taxon>
        <taxon>Caudata</taxon>
        <taxon>Salamandroidea</taxon>
        <taxon>Salamandridae</taxon>
        <taxon>Pleurodelinae</taxon>
        <taxon>Pleurodeles</taxon>
    </lineage>
</organism>
<proteinExistence type="predicted"/>
<reference evidence="2" key="1">
    <citation type="journal article" date="2022" name="bioRxiv">
        <title>Sequencing and chromosome-scale assembly of the giantPleurodeles waltlgenome.</title>
        <authorList>
            <person name="Brown T."/>
            <person name="Elewa A."/>
            <person name="Iarovenko S."/>
            <person name="Subramanian E."/>
            <person name="Araus A.J."/>
            <person name="Petzold A."/>
            <person name="Susuki M."/>
            <person name="Suzuki K.-i.T."/>
            <person name="Hayashi T."/>
            <person name="Toyoda A."/>
            <person name="Oliveira C."/>
            <person name="Osipova E."/>
            <person name="Leigh N.D."/>
            <person name="Simon A."/>
            <person name="Yun M.H."/>
        </authorList>
    </citation>
    <scope>NUCLEOTIDE SEQUENCE</scope>
    <source>
        <strain evidence="2">20211129_DDA</strain>
        <tissue evidence="2">Liver</tissue>
    </source>
</reference>
<evidence type="ECO:0000313" key="3">
    <source>
        <dbReference type="Proteomes" id="UP001066276"/>
    </source>
</evidence>
<keyword evidence="3" id="KW-1185">Reference proteome</keyword>